<comment type="caution">
    <text evidence="2">The sequence shown here is derived from an EMBL/GenBank/DDBJ whole genome shotgun (WGS) entry which is preliminary data.</text>
</comment>
<reference evidence="2 3" key="1">
    <citation type="submission" date="2024-11" db="EMBL/GenBank/DDBJ databases">
        <title>Adaptive evolution of stress response genes in parasites aligns with host niche diversity.</title>
        <authorList>
            <person name="Hahn C."/>
            <person name="Resl P."/>
        </authorList>
    </citation>
    <scope>NUCLEOTIDE SEQUENCE [LARGE SCALE GENOMIC DNA]</scope>
    <source>
        <strain evidence="2">EGGRZ-B1_66</strain>
        <tissue evidence="2">Body</tissue>
    </source>
</reference>
<evidence type="ECO:0000313" key="2">
    <source>
        <dbReference type="EMBL" id="KAL3319987.1"/>
    </source>
</evidence>
<protein>
    <submittedName>
        <fullName evidence="2">Uncharacterized protein</fullName>
    </submittedName>
</protein>
<dbReference type="Proteomes" id="UP001626550">
    <property type="component" value="Unassembled WGS sequence"/>
</dbReference>
<dbReference type="AlphaFoldDB" id="A0ABD2QLH4"/>
<proteinExistence type="predicted"/>
<name>A0ABD2QLH4_9PLAT</name>
<feature type="compositionally biased region" description="Polar residues" evidence="1">
    <location>
        <begin position="16"/>
        <end position="28"/>
    </location>
</feature>
<gene>
    <name evidence="2" type="ORF">Ciccas_001314</name>
</gene>
<sequence length="123" mass="13153">MDDIPIPDQPIMYQPRNGSSSGPNNQQTFKSTGYRIREGEAPLARESPSFYDVTDPLISSSSPVKVMRQTNALPAPRNDSSRNNLLFEVPAMGHDINQLKTVAALAAVTGGLVADGQGKGALQ</sequence>
<accession>A0ABD2QLH4</accession>
<dbReference type="EMBL" id="JBJKFK010000084">
    <property type="protein sequence ID" value="KAL3319987.1"/>
    <property type="molecule type" value="Genomic_DNA"/>
</dbReference>
<organism evidence="2 3">
    <name type="scientific">Cichlidogyrus casuarinus</name>
    <dbReference type="NCBI Taxonomy" id="1844966"/>
    <lineage>
        <taxon>Eukaryota</taxon>
        <taxon>Metazoa</taxon>
        <taxon>Spiralia</taxon>
        <taxon>Lophotrochozoa</taxon>
        <taxon>Platyhelminthes</taxon>
        <taxon>Monogenea</taxon>
        <taxon>Monopisthocotylea</taxon>
        <taxon>Dactylogyridea</taxon>
        <taxon>Ancyrocephalidae</taxon>
        <taxon>Cichlidogyrus</taxon>
    </lineage>
</organism>
<evidence type="ECO:0000313" key="3">
    <source>
        <dbReference type="Proteomes" id="UP001626550"/>
    </source>
</evidence>
<keyword evidence="3" id="KW-1185">Reference proteome</keyword>
<feature type="region of interest" description="Disordered" evidence="1">
    <location>
        <begin position="1"/>
        <end position="28"/>
    </location>
</feature>
<feature type="non-terminal residue" evidence="2">
    <location>
        <position position="123"/>
    </location>
</feature>
<evidence type="ECO:0000256" key="1">
    <source>
        <dbReference type="SAM" id="MobiDB-lite"/>
    </source>
</evidence>